<feature type="compositionally biased region" description="Polar residues" evidence="1">
    <location>
        <begin position="18"/>
        <end position="30"/>
    </location>
</feature>
<accession>A0A0B7AKY9</accession>
<feature type="non-terminal residue" evidence="3">
    <location>
        <position position="1"/>
    </location>
</feature>
<dbReference type="EMBL" id="HACG01033802">
    <property type="protein sequence ID" value="CEK80667.1"/>
    <property type="molecule type" value="Transcribed_RNA"/>
</dbReference>
<evidence type="ECO:0000313" key="4">
    <source>
        <dbReference type="EMBL" id="CEK80667.1"/>
    </source>
</evidence>
<feature type="compositionally biased region" description="Basic and acidic residues" evidence="1">
    <location>
        <begin position="1"/>
        <end position="17"/>
    </location>
</feature>
<evidence type="ECO:0000313" key="5">
    <source>
        <dbReference type="EMBL" id="CEK80668.1"/>
    </source>
</evidence>
<proteinExistence type="predicted"/>
<feature type="compositionally biased region" description="Polar residues" evidence="1">
    <location>
        <begin position="43"/>
        <end position="52"/>
    </location>
</feature>
<organism evidence="3">
    <name type="scientific">Arion vulgaris</name>
    <dbReference type="NCBI Taxonomy" id="1028688"/>
    <lineage>
        <taxon>Eukaryota</taxon>
        <taxon>Metazoa</taxon>
        <taxon>Spiralia</taxon>
        <taxon>Lophotrochozoa</taxon>
        <taxon>Mollusca</taxon>
        <taxon>Gastropoda</taxon>
        <taxon>Heterobranchia</taxon>
        <taxon>Euthyneura</taxon>
        <taxon>Panpulmonata</taxon>
        <taxon>Eupulmonata</taxon>
        <taxon>Stylommatophora</taxon>
        <taxon>Helicina</taxon>
        <taxon>Arionoidea</taxon>
        <taxon>Arionidae</taxon>
        <taxon>Arion</taxon>
    </lineage>
</organism>
<protein>
    <submittedName>
        <fullName evidence="3">Uncharacterized protein</fullName>
    </submittedName>
</protein>
<sequence>CRETKQVLRKREIEDNKVSTNSTLHKSSVLTCEHSEDKKKQMGGQQRNNITI</sequence>
<evidence type="ECO:0000256" key="1">
    <source>
        <dbReference type="SAM" id="MobiDB-lite"/>
    </source>
</evidence>
<dbReference type="EMBL" id="HACG01033801">
    <property type="protein sequence ID" value="CEK80666.1"/>
    <property type="molecule type" value="Transcribed_RNA"/>
</dbReference>
<feature type="region of interest" description="Disordered" evidence="1">
    <location>
        <begin position="1"/>
        <end position="52"/>
    </location>
</feature>
<gene>
    <name evidence="3" type="primary">ORF122014</name>
    <name evidence="2" type="synonym">ORF122011</name>
    <name evidence="4" type="synonym">ORF122016</name>
    <name evidence="5" type="synonym">ORF122021</name>
</gene>
<reference evidence="3" key="1">
    <citation type="submission" date="2014-12" db="EMBL/GenBank/DDBJ databases">
        <title>Insight into the proteome of Arion vulgaris.</title>
        <authorList>
            <person name="Aradska J."/>
            <person name="Bulat T."/>
            <person name="Smidak R."/>
            <person name="Sarate P."/>
            <person name="Gangsoo J."/>
            <person name="Sialana F."/>
            <person name="Bilban M."/>
            <person name="Lubec G."/>
        </authorList>
    </citation>
    <scope>NUCLEOTIDE SEQUENCE</scope>
    <source>
        <tissue evidence="3">Skin</tissue>
    </source>
</reference>
<name>A0A0B7AKY9_9EUPU</name>
<dbReference type="AlphaFoldDB" id="A0A0B7AKY9"/>
<evidence type="ECO:0000313" key="3">
    <source>
        <dbReference type="EMBL" id="CEK80666.1"/>
    </source>
</evidence>
<dbReference type="EMBL" id="HACG01033800">
    <property type="protein sequence ID" value="CEK80665.1"/>
    <property type="molecule type" value="Transcribed_RNA"/>
</dbReference>
<evidence type="ECO:0000313" key="2">
    <source>
        <dbReference type="EMBL" id="CEK80665.1"/>
    </source>
</evidence>
<dbReference type="EMBL" id="HACG01033803">
    <property type="protein sequence ID" value="CEK80668.1"/>
    <property type="molecule type" value="Transcribed_RNA"/>
</dbReference>